<dbReference type="EMBL" id="SHKI01000005">
    <property type="protein sequence ID" value="RZT64582.1"/>
    <property type="molecule type" value="Genomic_DNA"/>
</dbReference>
<dbReference type="SUPFAM" id="SSF56112">
    <property type="entry name" value="Protein kinase-like (PK-like)"/>
    <property type="match status" value="1"/>
</dbReference>
<proteinExistence type="predicted"/>
<feature type="region of interest" description="Disordered" evidence="1">
    <location>
        <begin position="355"/>
        <end position="386"/>
    </location>
</feature>
<name>A0A4Q7TXY1_9MICO</name>
<evidence type="ECO:0000313" key="5">
    <source>
        <dbReference type="Proteomes" id="UP000291832"/>
    </source>
</evidence>
<accession>A0A4Q7TXY1</accession>
<dbReference type="Gene3D" id="3.90.1200.10">
    <property type="match status" value="1"/>
</dbReference>
<evidence type="ECO:0000256" key="2">
    <source>
        <dbReference type="SAM" id="SignalP"/>
    </source>
</evidence>
<organism evidence="4 5">
    <name type="scientific">Leucobacter luti</name>
    <dbReference type="NCBI Taxonomy" id="340320"/>
    <lineage>
        <taxon>Bacteria</taxon>
        <taxon>Bacillati</taxon>
        <taxon>Actinomycetota</taxon>
        <taxon>Actinomycetes</taxon>
        <taxon>Micrococcales</taxon>
        <taxon>Microbacteriaceae</taxon>
        <taxon>Leucobacter</taxon>
    </lineage>
</organism>
<keyword evidence="4" id="KW-0808">Transferase</keyword>
<dbReference type="InterPro" id="IPR002575">
    <property type="entry name" value="Aminoglycoside_PTrfase"/>
</dbReference>
<evidence type="ECO:0000256" key="1">
    <source>
        <dbReference type="SAM" id="MobiDB-lite"/>
    </source>
</evidence>
<sequence length="476" mass="50270">MTAVAPALHTLMYMASIPFTLAALATSAVPGLTVFGVREHDEDPQFAEAVVVSEDAELLVRVPRTQAAEVQQSATVLGLAALTEGPRGRLPFAVPETLGMTRAGETRAVVMTLVDGDRFDAADLSDDALLVEPIAEAIAAIHNLPLSVPQGGGLPVSTAQDLRLAATRLIDRAEATRMLPETVLQRWQRTVEAAELWDFAPTTVHGSLDADQFRVSEDRISGVIGWAELAVGDPAADLAWLYAPGSDVFEGVLVRYSRLRNAGSLAHTRTRAALYSELEVARWLLHGAEAHDQSVVDDAVAMLDRMVGVGGPLSMAFAASQERTPLRESEVAALLQETPAVTSHLSETAAVEALDEDRMFGNETDFIDPLPDPDGEPAPAASPAADDEEFAALRADTGVVPDFDLAELELDLGAKSGTASAPAPTPTPGGAHPPRDAAGPRDASAPLSVDDQLTEPYSDDELPGGAARPTKKPWSR</sequence>
<feature type="compositionally biased region" description="Low complexity" evidence="1">
    <location>
        <begin position="414"/>
        <end position="432"/>
    </location>
</feature>
<evidence type="ECO:0000313" key="4">
    <source>
        <dbReference type="EMBL" id="RZT64582.1"/>
    </source>
</evidence>
<gene>
    <name evidence="4" type="ORF">EV139_2000</name>
</gene>
<reference evidence="4 5" key="1">
    <citation type="journal article" date="2015" name="Stand. Genomic Sci.">
        <title>Genomic Encyclopedia of Bacterial and Archaeal Type Strains, Phase III: the genomes of soil and plant-associated and newly described type strains.</title>
        <authorList>
            <person name="Whitman W.B."/>
            <person name="Woyke T."/>
            <person name="Klenk H.P."/>
            <person name="Zhou Y."/>
            <person name="Lilburn T.G."/>
            <person name="Beck B.J."/>
            <person name="De Vos P."/>
            <person name="Vandamme P."/>
            <person name="Eisen J.A."/>
            <person name="Garrity G."/>
            <person name="Hugenholtz P."/>
            <person name="Kyrpides N.C."/>
        </authorList>
    </citation>
    <scope>NUCLEOTIDE SEQUENCE [LARGE SCALE GENOMIC DNA]</scope>
    <source>
        <strain evidence="4 5">RF6</strain>
    </source>
</reference>
<feature type="signal peptide" evidence="2">
    <location>
        <begin position="1"/>
        <end position="22"/>
    </location>
</feature>
<feature type="region of interest" description="Disordered" evidence="1">
    <location>
        <begin position="414"/>
        <end position="476"/>
    </location>
</feature>
<comment type="caution">
    <text evidence="4">The sequence shown here is derived from an EMBL/GenBank/DDBJ whole genome shotgun (WGS) entry which is preliminary data.</text>
</comment>
<keyword evidence="5" id="KW-1185">Reference proteome</keyword>
<dbReference type="AlphaFoldDB" id="A0A4Q7TXY1"/>
<evidence type="ECO:0000259" key="3">
    <source>
        <dbReference type="Pfam" id="PF01636"/>
    </source>
</evidence>
<dbReference type="Pfam" id="PF01636">
    <property type="entry name" value="APH"/>
    <property type="match status" value="1"/>
</dbReference>
<protein>
    <submittedName>
        <fullName evidence="4">Phosphotransferase family enzyme</fullName>
    </submittedName>
</protein>
<feature type="domain" description="Aminoglycoside phosphotransferase" evidence="3">
    <location>
        <begin position="52"/>
        <end position="254"/>
    </location>
</feature>
<feature type="chain" id="PRO_5038707486" evidence="2">
    <location>
        <begin position="23"/>
        <end position="476"/>
    </location>
</feature>
<dbReference type="Proteomes" id="UP000291832">
    <property type="component" value="Unassembled WGS sequence"/>
</dbReference>
<dbReference type="InterPro" id="IPR011009">
    <property type="entry name" value="Kinase-like_dom_sf"/>
</dbReference>
<keyword evidence="2" id="KW-0732">Signal</keyword>
<dbReference type="GO" id="GO:0016740">
    <property type="term" value="F:transferase activity"/>
    <property type="evidence" value="ECO:0007669"/>
    <property type="project" value="UniProtKB-KW"/>
</dbReference>